<dbReference type="SMART" id="SM00382">
    <property type="entry name" value="AAA"/>
    <property type="match status" value="1"/>
</dbReference>
<dbReference type="EMBL" id="HACM01006148">
    <property type="protein sequence ID" value="CRZ06590.1"/>
    <property type="molecule type" value="Transcribed_RNA"/>
</dbReference>
<dbReference type="GO" id="GO:0042555">
    <property type="term" value="C:MCM complex"/>
    <property type="evidence" value="ECO:0007669"/>
    <property type="project" value="TreeGrafter"/>
</dbReference>
<feature type="domain" description="MCM C-terminal AAA(+) ATPase" evidence="6">
    <location>
        <begin position="12"/>
        <end position="218"/>
    </location>
</feature>
<reference evidence="7" key="1">
    <citation type="submission" date="2015-04" db="EMBL/GenBank/DDBJ databases">
        <title>The genome sequence of the plant pathogenic Rhizarian Plasmodiophora brassicae reveals insights in its biotrophic life cycle and the origin of chitin synthesis.</title>
        <authorList>
            <person name="Schwelm A."/>
            <person name="Fogelqvist J."/>
            <person name="Knaust A."/>
            <person name="Julke S."/>
            <person name="Lilja T."/>
            <person name="Dhandapani V."/>
            <person name="Bonilla-Rosso G."/>
            <person name="Karlsson M."/>
            <person name="Shevchenko A."/>
            <person name="Choi S.R."/>
            <person name="Kim H.G."/>
            <person name="Park J.Y."/>
            <person name="Lim Y.P."/>
            <person name="Ludwig-Muller J."/>
            <person name="Dixelius C."/>
        </authorList>
    </citation>
    <scope>NUCLEOTIDE SEQUENCE</scope>
    <source>
        <tissue evidence="7">Potato root galls</tissue>
    </source>
</reference>
<proteinExistence type="inferred from homology"/>
<sequence length="499" mass="54315">MDHAQRNAFLSARNLIVGSICPELYALSMVKLALALAITGGCPKNYQHGDGMQLRGESHLLLVGSPGTGKSQLLQYVTRMSSRSILTTGIGTTAAGLTAACIRDGDGEMALEAGALVLADCGVCCIDEFGSIRVTDRASIHEAMEQQTLSVAKAGIVCTLNTRCTVIAAMNPKGTFDATKDLPSNLGIESPLLSRFDMIMLLLDSRDAGWDEQVATHVMNSLDRAPLDEHAPCPPSPTPVSTSWPFTKLRSYFELIKTLKPTMTPFSQLILTRYYQLQRRTHRSTTAGRTTIRLMESLIRLAQAHARLMFRDRVLPCDAIQAVICLECSLHTSVLLGTTSVLHTQFGDDPESDYLTQQDLILKKLKLGPVPRTELEYDYSQILSSMFGKERADQASPSDETIPGNVTTASCNVGASGPCNVMASPGQVHSETGRGPSAIKGKRDDERSIPEIGDVVDDDQIVDSPDRWPRSDDVDDSDRQALFNAILSQPTSFRPKFII</sequence>
<dbReference type="Pfam" id="PF00493">
    <property type="entry name" value="MCM"/>
    <property type="match status" value="1"/>
</dbReference>
<organism evidence="7">
    <name type="scientific">Spongospora subterranea</name>
    <dbReference type="NCBI Taxonomy" id="70186"/>
    <lineage>
        <taxon>Eukaryota</taxon>
        <taxon>Sar</taxon>
        <taxon>Rhizaria</taxon>
        <taxon>Endomyxa</taxon>
        <taxon>Phytomyxea</taxon>
        <taxon>Plasmodiophorida</taxon>
        <taxon>Plasmodiophoridae</taxon>
        <taxon>Spongospora</taxon>
    </lineage>
</organism>
<dbReference type="GO" id="GO:0005524">
    <property type="term" value="F:ATP binding"/>
    <property type="evidence" value="ECO:0007669"/>
    <property type="project" value="UniProtKB-KW"/>
</dbReference>
<comment type="similarity">
    <text evidence="4">Belongs to the MCM family.</text>
</comment>
<name>A0A0H5QXW7_9EUKA</name>
<evidence type="ECO:0000256" key="1">
    <source>
        <dbReference type="ARBA" id="ARBA00022741"/>
    </source>
</evidence>
<evidence type="ECO:0000256" key="5">
    <source>
        <dbReference type="SAM" id="MobiDB-lite"/>
    </source>
</evidence>
<dbReference type="InterPro" id="IPR031327">
    <property type="entry name" value="MCM"/>
</dbReference>
<dbReference type="Pfam" id="PF17855">
    <property type="entry name" value="MCM_lid"/>
    <property type="match status" value="1"/>
</dbReference>
<keyword evidence="3 4" id="KW-0238">DNA-binding</keyword>
<dbReference type="InterPro" id="IPR001208">
    <property type="entry name" value="MCM_dom"/>
</dbReference>
<evidence type="ECO:0000259" key="6">
    <source>
        <dbReference type="PROSITE" id="PS50051"/>
    </source>
</evidence>
<evidence type="ECO:0000313" key="7">
    <source>
        <dbReference type="EMBL" id="CRZ06592.1"/>
    </source>
</evidence>
<dbReference type="PANTHER" id="PTHR11630:SF48">
    <property type="entry name" value="DNA HELICASE MCM9"/>
    <property type="match status" value="1"/>
</dbReference>
<keyword evidence="1 4" id="KW-0547">Nucleotide-binding</keyword>
<evidence type="ECO:0000256" key="3">
    <source>
        <dbReference type="ARBA" id="ARBA00023125"/>
    </source>
</evidence>
<dbReference type="GO" id="GO:0016787">
    <property type="term" value="F:hydrolase activity"/>
    <property type="evidence" value="ECO:0007669"/>
    <property type="project" value="UniProtKB-KW"/>
</dbReference>
<dbReference type="InterPro" id="IPR041562">
    <property type="entry name" value="MCM_lid"/>
</dbReference>
<dbReference type="PANTHER" id="PTHR11630">
    <property type="entry name" value="DNA REPLICATION LICENSING FACTOR MCM FAMILY MEMBER"/>
    <property type="match status" value="1"/>
</dbReference>
<dbReference type="AlphaFoldDB" id="A0A0H5QXW7"/>
<dbReference type="PROSITE" id="PS50051">
    <property type="entry name" value="MCM_2"/>
    <property type="match status" value="1"/>
</dbReference>
<dbReference type="EMBL" id="HACM01006150">
    <property type="protein sequence ID" value="CRZ06592.1"/>
    <property type="molecule type" value="Transcribed_RNA"/>
</dbReference>
<dbReference type="GO" id="GO:0017116">
    <property type="term" value="F:single-stranded DNA helicase activity"/>
    <property type="evidence" value="ECO:0007669"/>
    <property type="project" value="TreeGrafter"/>
</dbReference>
<protein>
    <recommendedName>
        <fullName evidence="6">MCM C-terminal AAA(+) ATPase domain-containing protein</fullName>
    </recommendedName>
</protein>
<dbReference type="PRINTS" id="PR01657">
    <property type="entry name" value="MCMFAMILY"/>
</dbReference>
<dbReference type="GO" id="GO:0005634">
    <property type="term" value="C:nucleus"/>
    <property type="evidence" value="ECO:0007669"/>
    <property type="project" value="UniProtKB-SubCell"/>
</dbReference>
<dbReference type="SMART" id="SM00350">
    <property type="entry name" value="MCM"/>
    <property type="match status" value="1"/>
</dbReference>
<evidence type="ECO:0000256" key="2">
    <source>
        <dbReference type="ARBA" id="ARBA00022840"/>
    </source>
</evidence>
<keyword evidence="2 4" id="KW-0067">ATP-binding</keyword>
<dbReference type="GO" id="GO:0000724">
    <property type="term" value="P:double-strand break repair via homologous recombination"/>
    <property type="evidence" value="ECO:0007669"/>
    <property type="project" value="TreeGrafter"/>
</dbReference>
<dbReference type="Gene3D" id="3.40.50.300">
    <property type="entry name" value="P-loop containing nucleotide triphosphate hydrolases"/>
    <property type="match status" value="1"/>
</dbReference>
<feature type="region of interest" description="Disordered" evidence="5">
    <location>
        <begin position="424"/>
        <end position="450"/>
    </location>
</feature>
<dbReference type="InterPro" id="IPR027417">
    <property type="entry name" value="P-loop_NTPase"/>
</dbReference>
<accession>A0A0H5QXW7</accession>
<dbReference type="InterPro" id="IPR003593">
    <property type="entry name" value="AAA+_ATPase"/>
</dbReference>
<dbReference type="SUPFAM" id="SSF52540">
    <property type="entry name" value="P-loop containing nucleoside triphosphate hydrolases"/>
    <property type="match status" value="1"/>
</dbReference>
<dbReference type="GO" id="GO:0003697">
    <property type="term" value="F:single-stranded DNA binding"/>
    <property type="evidence" value="ECO:0007669"/>
    <property type="project" value="TreeGrafter"/>
</dbReference>
<evidence type="ECO:0000256" key="4">
    <source>
        <dbReference type="RuleBase" id="RU004070"/>
    </source>
</evidence>